<evidence type="ECO:0000313" key="2">
    <source>
        <dbReference type="EMBL" id="PKG28680.1"/>
    </source>
</evidence>
<keyword evidence="1" id="KW-0812">Transmembrane</keyword>
<name>A0A2N0ZGP2_9BACI</name>
<dbReference type="GO" id="GO:0003677">
    <property type="term" value="F:DNA binding"/>
    <property type="evidence" value="ECO:0007669"/>
    <property type="project" value="UniProtKB-KW"/>
</dbReference>
<feature type="transmembrane region" description="Helical" evidence="1">
    <location>
        <begin position="7"/>
        <end position="31"/>
    </location>
</feature>
<gene>
    <name evidence="2" type="ORF">CWS20_12450</name>
</gene>
<organism evidence="2 3">
    <name type="scientific">Cytobacillus horneckiae</name>
    <dbReference type="NCBI Taxonomy" id="549687"/>
    <lineage>
        <taxon>Bacteria</taxon>
        <taxon>Bacillati</taxon>
        <taxon>Bacillota</taxon>
        <taxon>Bacilli</taxon>
        <taxon>Bacillales</taxon>
        <taxon>Bacillaceae</taxon>
        <taxon>Cytobacillus</taxon>
    </lineage>
</organism>
<keyword evidence="1" id="KW-1133">Transmembrane helix</keyword>
<feature type="transmembrane region" description="Helical" evidence="1">
    <location>
        <begin position="125"/>
        <end position="148"/>
    </location>
</feature>
<protein>
    <submittedName>
        <fullName evidence="2">DNA-binding protein</fullName>
    </submittedName>
</protein>
<feature type="transmembrane region" description="Helical" evidence="1">
    <location>
        <begin position="93"/>
        <end position="119"/>
    </location>
</feature>
<comment type="caution">
    <text evidence="2">The sequence shown here is derived from an EMBL/GenBank/DDBJ whole genome shotgun (WGS) entry which is preliminary data.</text>
</comment>
<keyword evidence="3" id="KW-1185">Reference proteome</keyword>
<keyword evidence="1" id="KW-0472">Membrane</keyword>
<keyword evidence="2" id="KW-0238">DNA-binding</keyword>
<evidence type="ECO:0000256" key="1">
    <source>
        <dbReference type="SAM" id="Phobius"/>
    </source>
</evidence>
<dbReference type="Proteomes" id="UP000233343">
    <property type="component" value="Unassembled WGS sequence"/>
</dbReference>
<accession>A0A2N0ZGP2</accession>
<proteinExistence type="predicted"/>
<sequence length="158" mass="17263">MYQSIWQYVLVFLAAGTPFIEAMVTVPFAIIAGLNPVVASLIAFLGNLVTVILVVVFYDYVVRWNARRLESKGIRKKGPSKRQERAKRVWNRFGLPGLSIAGPFLISSHVTIFMALALGASKQAAISWMAISLALWTILAAAATSFGFDLVSKTITAE</sequence>
<feature type="transmembrane region" description="Helical" evidence="1">
    <location>
        <begin position="37"/>
        <end position="62"/>
    </location>
</feature>
<dbReference type="Pfam" id="PF06695">
    <property type="entry name" value="Sm_multidrug_ex"/>
    <property type="match status" value="1"/>
</dbReference>
<dbReference type="RefSeq" id="WP_066194757.1">
    <property type="nucleotide sequence ID" value="NZ_JAFDQP010000003.1"/>
</dbReference>
<dbReference type="EMBL" id="PISD01000026">
    <property type="protein sequence ID" value="PKG28680.1"/>
    <property type="molecule type" value="Genomic_DNA"/>
</dbReference>
<dbReference type="AlphaFoldDB" id="A0A2N0ZGP2"/>
<evidence type="ECO:0000313" key="3">
    <source>
        <dbReference type="Proteomes" id="UP000233343"/>
    </source>
</evidence>
<dbReference type="InterPro" id="IPR009577">
    <property type="entry name" value="Sm_multidrug_ex"/>
</dbReference>
<reference evidence="2 3" key="1">
    <citation type="journal article" date="2010" name="Int. J. Syst. Evol. Microbiol.">
        <title>Bacillus horneckiae sp. nov., isolated from a spacecraft-assembly clean room.</title>
        <authorList>
            <person name="Vaishampayan P."/>
            <person name="Probst A."/>
            <person name="Krishnamurthi S."/>
            <person name="Ghosh S."/>
            <person name="Osman S."/>
            <person name="McDowall A."/>
            <person name="Ruckmani A."/>
            <person name="Mayilraj S."/>
            <person name="Venkateswaran K."/>
        </authorList>
    </citation>
    <scope>NUCLEOTIDE SEQUENCE [LARGE SCALE GENOMIC DNA]</scope>
    <source>
        <strain evidence="3">1PO1SC</strain>
    </source>
</reference>